<feature type="compositionally biased region" description="Polar residues" evidence="3">
    <location>
        <begin position="304"/>
        <end position="313"/>
    </location>
</feature>
<dbReference type="InterPro" id="IPR005061">
    <property type="entry name" value="Ist1"/>
</dbReference>
<dbReference type="EMBL" id="PKPP01002717">
    <property type="protein sequence ID" value="PWA73597.1"/>
    <property type="molecule type" value="Genomic_DNA"/>
</dbReference>
<proteinExistence type="inferred from homology"/>
<dbReference type="AlphaFoldDB" id="A0A2U1NJB0"/>
<feature type="region of interest" description="Disordered" evidence="3">
    <location>
        <begin position="1"/>
        <end position="25"/>
    </location>
</feature>
<dbReference type="Pfam" id="PF03398">
    <property type="entry name" value="Ist1"/>
    <property type="match status" value="1"/>
</dbReference>
<protein>
    <recommendedName>
        <fullName evidence="6">Ist1 domain-containing protein</fullName>
    </recommendedName>
</protein>
<organism evidence="4 5">
    <name type="scientific">Artemisia annua</name>
    <name type="common">Sweet wormwood</name>
    <dbReference type="NCBI Taxonomy" id="35608"/>
    <lineage>
        <taxon>Eukaryota</taxon>
        <taxon>Viridiplantae</taxon>
        <taxon>Streptophyta</taxon>
        <taxon>Embryophyta</taxon>
        <taxon>Tracheophyta</taxon>
        <taxon>Spermatophyta</taxon>
        <taxon>Magnoliopsida</taxon>
        <taxon>eudicotyledons</taxon>
        <taxon>Gunneridae</taxon>
        <taxon>Pentapetalae</taxon>
        <taxon>asterids</taxon>
        <taxon>campanulids</taxon>
        <taxon>Asterales</taxon>
        <taxon>Asteraceae</taxon>
        <taxon>Asteroideae</taxon>
        <taxon>Anthemideae</taxon>
        <taxon>Artemisiinae</taxon>
        <taxon>Artemisia</taxon>
    </lineage>
</organism>
<comment type="caution">
    <text evidence="4">The sequence shown here is derived from an EMBL/GenBank/DDBJ whole genome shotgun (WGS) entry which is preliminary data.</text>
</comment>
<dbReference type="Gene3D" id="1.20.1260.60">
    <property type="entry name" value="Vacuolar protein sorting-associated protein Ist1"/>
    <property type="match status" value="1"/>
</dbReference>
<evidence type="ECO:0000313" key="5">
    <source>
        <dbReference type="Proteomes" id="UP000245207"/>
    </source>
</evidence>
<dbReference type="PANTHER" id="PTHR12161">
    <property type="entry name" value="IST1 FAMILY MEMBER"/>
    <property type="match status" value="1"/>
</dbReference>
<sequence>MGQVESYVAQNESRNRGPNHNEKDSRVCKKYKAMLEFVFGWSEASKCKKMIKRAHSRLNELKNKRRCMVKQLRDDTEKHIKVGEFEIAFERVDQLYKDECIIAVYDLLAQFCERIFFHLSYIRRNRECPKEVMEAISSLMFASARGFPELLAIRKLFSNRYGETLETEAVNLLPGNHVNIQIIEKLSIQKVSNEVKHKLLKEISEKVVQATPLVDEFTSKQINKSNANQAASVNRTKQIAHIDLDDESTSDSSTIDIYEDIREFKSSLNKGSDQRGFVFKSSPHRIVEDIDMEKFQISTGRCSVSSVNENNMPHSGHEKTMERGMSMPCERSTTPLHDDILRKSYSLPPSSPHVHPKLPDCDVIEATFMALKRQNSLNRKSVS</sequence>
<dbReference type="FunFam" id="1.20.1260.60:FF:000002">
    <property type="entry name" value="Vacuolar protein sorting-associated protein IST1"/>
    <property type="match status" value="1"/>
</dbReference>
<reference evidence="4 5" key="1">
    <citation type="journal article" date="2018" name="Mol. Plant">
        <title>The genome of Artemisia annua provides insight into the evolution of Asteraceae family and artemisinin biosynthesis.</title>
        <authorList>
            <person name="Shen Q."/>
            <person name="Zhang L."/>
            <person name="Liao Z."/>
            <person name="Wang S."/>
            <person name="Yan T."/>
            <person name="Shi P."/>
            <person name="Liu M."/>
            <person name="Fu X."/>
            <person name="Pan Q."/>
            <person name="Wang Y."/>
            <person name="Lv Z."/>
            <person name="Lu X."/>
            <person name="Zhang F."/>
            <person name="Jiang W."/>
            <person name="Ma Y."/>
            <person name="Chen M."/>
            <person name="Hao X."/>
            <person name="Li L."/>
            <person name="Tang Y."/>
            <person name="Lv G."/>
            <person name="Zhou Y."/>
            <person name="Sun X."/>
            <person name="Brodelius P.E."/>
            <person name="Rose J.K.C."/>
            <person name="Tang K."/>
        </authorList>
    </citation>
    <scope>NUCLEOTIDE SEQUENCE [LARGE SCALE GENOMIC DNA]</scope>
    <source>
        <strain evidence="5">cv. Huhao1</strain>
        <tissue evidence="4">Leaf</tissue>
    </source>
</reference>
<keyword evidence="5" id="KW-1185">Reference proteome</keyword>
<evidence type="ECO:0000313" key="4">
    <source>
        <dbReference type="EMBL" id="PWA73597.1"/>
    </source>
</evidence>
<keyword evidence="2" id="KW-0175">Coiled coil</keyword>
<accession>A0A2U1NJB0</accession>
<dbReference type="PANTHER" id="PTHR12161:SF44">
    <property type="entry name" value="REGULATOR OF VPS4 ACTIVITY IN THE MVB PATHWAY PROTEIN"/>
    <property type="match status" value="1"/>
</dbReference>
<dbReference type="STRING" id="35608.A0A2U1NJB0"/>
<evidence type="ECO:0000256" key="3">
    <source>
        <dbReference type="SAM" id="MobiDB-lite"/>
    </source>
</evidence>
<comment type="similarity">
    <text evidence="1">Belongs to the IST1 family.</text>
</comment>
<name>A0A2U1NJB0_ARTAN</name>
<evidence type="ECO:0000256" key="1">
    <source>
        <dbReference type="ARBA" id="ARBA00005536"/>
    </source>
</evidence>
<feature type="compositionally biased region" description="Basic and acidic residues" evidence="3">
    <location>
        <begin position="13"/>
        <end position="25"/>
    </location>
</feature>
<evidence type="ECO:0008006" key="6">
    <source>
        <dbReference type="Google" id="ProtNLM"/>
    </source>
</evidence>
<evidence type="ECO:0000256" key="2">
    <source>
        <dbReference type="SAM" id="Coils"/>
    </source>
</evidence>
<dbReference type="Proteomes" id="UP000245207">
    <property type="component" value="Unassembled WGS sequence"/>
</dbReference>
<feature type="coiled-coil region" evidence="2">
    <location>
        <begin position="44"/>
        <end position="78"/>
    </location>
</feature>
<dbReference type="InterPro" id="IPR042277">
    <property type="entry name" value="IST1-like"/>
</dbReference>
<gene>
    <name evidence="4" type="ORF">CTI12_AA259690</name>
</gene>
<dbReference type="GO" id="GO:0015031">
    <property type="term" value="P:protein transport"/>
    <property type="evidence" value="ECO:0007669"/>
    <property type="project" value="InterPro"/>
</dbReference>
<dbReference type="OrthoDB" id="29853at2759"/>
<feature type="region of interest" description="Disordered" evidence="3">
    <location>
        <begin position="304"/>
        <end position="330"/>
    </location>
</feature>